<reference evidence="1 2" key="1">
    <citation type="journal article" date="2013" name="Curr. Biol.">
        <title>The Genome of the Foraminiferan Reticulomyxa filosa.</title>
        <authorList>
            <person name="Glockner G."/>
            <person name="Hulsmann N."/>
            <person name="Schleicher M."/>
            <person name="Noegel A.A."/>
            <person name="Eichinger L."/>
            <person name="Gallinger C."/>
            <person name="Pawlowski J."/>
            <person name="Sierra R."/>
            <person name="Euteneuer U."/>
            <person name="Pillet L."/>
            <person name="Moustafa A."/>
            <person name="Platzer M."/>
            <person name="Groth M."/>
            <person name="Szafranski K."/>
            <person name="Schliwa M."/>
        </authorList>
    </citation>
    <scope>NUCLEOTIDE SEQUENCE [LARGE SCALE GENOMIC DNA]</scope>
</reference>
<sequence>MVSEFAERSHNAEELVLCHAPLILVQTICKHKENSDLSKLGYLTLGKLFSTTLLLMNGMEEILSYGIETSNSGCIANSLSFFIKLLQYDETAMLVVDHCIPFLFEIIERKNITNIVALLMTDIFDRLTKSNDNILFAFLEYENCSRHLLLFIQLLLFFPSSKIQNIS</sequence>
<keyword evidence="2" id="KW-1185">Reference proteome</keyword>
<dbReference type="Proteomes" id="UP000023152">
    <property type="component" value="Unassembled WGS sequence"/>
</dbReference>
<proteinExistence type="predicted"/>
<gene>
    <name evidence="1" type="ORF">RFI_18214</name>
</gene>
<name>X6MZE7_RETFI</name>
<dbReference type="AlphaFoldDB" id="X6MZE7"/>
<evidence type="ECO:0000313" key="1">
    <source>
        <dbReference type="EMBL" id="ETO19023.1"/>
    </source>
</evidence>
<comment type="caution">
    <text evidence="1">The sequence shown here is derived from an EMBL/GenBank/DDBJ whole genome shotgun (WGS) entry which is preliminary data.</text>
</comment>
<evidence type="ECO:0000313" key="2">
    <source>
        <dbReference type="Proteomes" id="UP000023152"/>
    </source>
</evidence>
<dbReference type="EMBL" id="ASPP01014135">
    <property type="protein sequence ID" value="ETO19023.1"/>
    <property type="molecule type" value="Genomic_DNA"/>
</dbReference>
<protein>
    <submittedName>
        <fullName evidence="1">Uncharacterized protein</fullName>
    </submittedName>
</protein>
<accession>X6MZE7</accession>
<organism evidence="1 2">
    <name type="scientific">Reticulomyxa filosa</name>
    <dbReference type="NCBI Taxonomy" id="46433"/>
    <lineage>
        <taxon>Eukaryota</taxon>
        <taxon>Sar</taxon>
        <taxon>Rhizaria</taxon>
        <taxon>Retaria</taxon>
        <taxon>Foraminifera</taxon>
        <taxon>Monothalamids</taxon>
        <taxon>Reticulomyxidae</taxon>
        <taxon>Reticulomyxa</taxon>
    </lineage>
</organism>